<reference evidence="7" key="1">
    <citation type="submission" date="2023-03" db="EMBL/GenBank/DDBJ databases">
        <title>Borrelidin-producing and root-colonizing Streptomyces rochei is a potent biopesticide for soil-borne oomycete-caused plant diseases.</title>
        <authorList>
            <person name="Zhou D."/>
            <person name="Wang X."/>
            <person name="Navarro-Munoz J.C."/>
            <person name="Li W."/>
            <person name="Li J."/>
            <person name="Jiu M."/>
            <person name="Deng S."/>
            <person name="Ye Y."/>
            <person name="Daly P."/>
            <person name="Wei L."/>
        </authorList>
    </citation>
    <scope>NUCLEOTIDE SEQUENCE</scope>
    <source>
        <strain evidence="7">JK1</strain>
    </source>
</reference>
<dbReference type="InterPro" id="IPR049052">
    <property type="entry name" value="nSTAND1"/>
</dbReference>
<dbReference type="PROSITE" id="PS50082">
    <property type="entry name" value="WD_REPEATS_2"/>
    <property type="match status" value="1"/>
</dbReference>
<dbReference type="PROSITE" id="PS50011">
    <property type="entry name" value="PROTEIN_KINASE_DOM"/>
    <property type="match status" value="1"/>
</dbReference>
<dbReference type="Pfam" id="PF00069">
    <property type="entry name" value="Pkinase"/>
    <property type="match status" value="1"/>
</dbReference>
<dbReference type="EMBL" id="CP121271">
    <property type="protein sequence ID" value="WMC88674.1"/>
    <property type="molecule type" value="Genomic_DNA"/>
</dbReference>
<evidence type="ECO:0000256" key="2">
    <source>
        <dbReference type="ARBA" id="ARBA00022741"/>
    </source>
</evidence>
<dbReference type="GO" id="GO:0004674">
    <property type="term" value="F:protein serine/threonine kinase activity"/>
    <property type="evidence" value="ECO:0007669"/>
    <property type="project" value="TreeGrafter"/>
</dbReference>
<evidence type="ECO:0000313" key="7">
    <source>
        <dbReference type="EMBL" id="WMC88674.1"/>
    </source>
</evidence>
<gene>
    <name evidence="7" type="ORF">P7W03_25140</name>
</gene>
<dbReference type="InterPro" id="IPR001680">
    <property type="entry name" value="WD40_rpt"/>
</dbReference>
<dbReference type="Gene3D" id="2.130.10.10">
    <property type="entry name" value="YVTN repeat-like/Quinoprotein amine dehydrogenase"/>
    <property type="match status" value="4"/>
</dbReference>
<dbReference type="InterPro" id="IPR008271">
    <property type="entry name" value="Ser/Thr_kinase_AS"/>
</dbReference>
<dbReference type="Gene3D" id="1.10.510.10">
    <property type="entry name" value="Transferase(Phosphotransferase) domain 1"/>
    <property type="match status" value="1"/>
</dbReference>
<dbReference type="PANTHER" id="PTHR43289:SF34">
    <property type="entry name" value="SERINE_THREONINE-PROTEIN KINASE YBDM-RELATED"/>
    <property type="match status" value="1"/>
</dbReference>
<dbReference type="GO" id="GO:0005524">
    <property type="term" value="F:ATP binding"/>
    <property type="evidence" value="ECO:0007669"/>
    <property type="project" value="UniProtKB-KW"/>
</dbReference>
<keyword evidence="3 7" id="KW-0418">Kinase</keyword>
<dbReference type="InterPro" id="IPR011009">
    <property type="entry name" value="Kinase-like_dom_sf"/>
</dbReference>
<keyword evidence="4" id="KW-0067">ATP-binding</keyword>
<dbReference type="GeneID" id="90945386"/>
<dbReference type="RefSeq" id="WP_306693079.1">
    <property type="nucleotide sequence ID" value="NZ_CP121271.1"/>
</dbReference>
<dbReference type="SUPFAM" id="SSF56112">
    <property type="entry name" value="Protein kinase-like (PK-like)"/>
    <property type="match status" value="1"/>
</dbReference>
<dbReference type="InterPro" id="IPR015943">
    <property type="entry name" value="WD40/YVTN_repeat-like_dom_sf"/>
</dbReference>
<evidence type="ECO:0000256" key="5">
    <source>
        <dbReference type="PROSITE-ProRule" id="PRU00221"/>
    </source>
</evidence>
<dbReference type="CDD" id="cd14014">
    <property type="entry name" value="STKc_PknB_like"/>
    <property type="match status" value="1"/>
</dbReference>
<organism evidence="7 8">
    <name type="scientific">Streptomyces rochei</name>
    <name type="common">Streptomyces parvullus</name>
    <dbReference type="NCBI Taxonomy" id="1928"/>
    <lineage>
        <taxon>Bacteria</taxon>
        <taxon>Bacillati</taxon>
        <taxon>Actinomycetota</taxon>
        <taxon>Actinomycetes</taxon>
        <taxon>Kitasatosporales</taxon>
        <taxon>Streptomycetaceae</taxon>
        <taxon>Streptomyces</taxon>
        <taxon>Streptomyces rochei group</taxon>
    </lineage>
</organism>
<dbReference type="Proteomes" id="UP001231701">
    <property type="component" value="Chromosome"/>
</dbReference>
<feature type="repeat" description="WD" evidence="5">
    <location>
        <begin position="1124"/>
        <end position="1147"/>
    </location>
</feature>
<dbReference type="PROSITE" id="PS00108">
    <property type="entry name" value="PROTEIN_KINASE_ST"/>
    <property type="match status" value="1"/>
</dbReference>
<dbReference type="Pfam" id="PF20703">
    <property type="entry name" value="nSTAND1"/>
    <property type="match status" value="1"/>
</dbReference>
<keyword evidence="1" id="KW-0808">Transferase</keyword>
<evidence type="ECO:0000256" key="4">
    <source>
        <dbReference type="ARBA" id="ARBA00022840"/>
    </source>
</evidence>
<sequence>MGSALTRDDPERIGGYWLAARLGAGGQGVVYEAYDASGARYALKTLHREADPVLRDRFAREAEAARRVAAFCTARILLARVDDDVPYLVSEYVPGPTLAAEVRAKGALGQDAVLRLATGVATALAAIHQAGVLHRDLKPGNVLLGPDGPRIIDFGIARAPDMSLTATGAIMGTFGYMAPEVLAGQRATQASDVFAWAAVVLYAATATEPFRGENIAEVAHRTATVDPDLGVLPPEIRPLMAAALAKDPQHRPTASDLLLGLVGAPVKAADPRAALMEAGARKAAAPAADTAPADGGTSPGTGAGHTVVEAPLGERAEAAFQALAPTAQLAAHALLLRLTVPGSAADGSQDSVRTAGPAELLSDRPESERLGITAAVQGLAAAGVLLTDADGSVRPASAALLPAWRRLHAWTDTDRPGIDRLQRIGAAARLWQAHGERAEDLLRGTELRGCLDWLPTAPYHLRPNPLELRFLTAGRTAAARTARRRRQLLAGLAGTTVLALVAGGVAWTQNREAEQRRSQATARAVARTAEALPGTEPEAAMLLGLASWRIAEVPEARAALIAAAVQPERSVVDIAGLEGTPEVMSPDGRRLVTVSPQGVRFWDVSKGAAGSAKPLATLSPKDYRLDRITDSAHAPAFSPDGKLMLLRGEDGSFRIVNTEDGTAAAPPIEAPDYQGWEGVSNSGHVLLTQAGTQGTVFDRSGRRGASQPTRTLDFQYAVTPDGTRFVSCVGQRVQVRPVDFGAPVIDEPAPDPTPRSAGQCSFRFSPDGRYLAVEQGVFADVYDLKSAEKLTKVRNQGSALRFSSLGRFLIGVAGETITVWDREDAERPLFTVALPTEDRTENTFEARYIALDEEARLLRHYSPDTGLLHEIDLEGALDRGARDRAASALSGDGRFAVLTDGHLDGPSFQVVDLRDGKRVGSPVTPDAIVGIGDIGVVHSAVDDDGRLLVHTRGEQGEGRYAQRFDVVVHDVRAGKELHRIPLGDDRRPAHLALSPNGRHLSLSVRTTGGQEPTAPTIEVWDLQRRKKIHEFKGHDGHGAFSRDSEHLLTTTGAVLDLTTGTAHTGRLGKGGTDDVVASPGGRFVAALRPSGWLELWDGTARDRLARMPSSLVPGGARYGARLGAMAFSDDGRFLAVAVDDDAVQLWDTGARLPLGEPLTLTGQRIDTLSFDGTTLRTVTGDRRQALDLAPEKLAATVCRRVGRDITAQEWRTYVPDAPHRSLC</sequence>
<dbReference type="SUPFAM" id="SSF82171">
    <property type="entry name" value="DPP6 N-terminal domain-like"/>
    <property type="match status" value="1"/>
</dbReference>
<dbReference type="InterPro" id="IPR036322">
    <property type="entry name" value="WD40_repeat_dom_sf"/>
</dbReference>
<accession>A0AAX3ZP14</accession>
<name>A0AAX3ZP14_STRRO</name>
<keyword evidence="5" id="KW-0853">WD repeat</keyword>
<dbReference type="PANTHER" id="PTHR43289">
    <property type="entry name" value="MITOGEN-ACTIVATED PROTEIN KINASE KINASE KINASE 20-RELATED"/>
    <property type="match status" value="1"/>
</dbReference>
<proteinExistence type="predicted"/>
<evidence type="ECO:0000256" key="3">
    <source>
        <dbReference type="ARBA" id="ARBA00022777"/>
    </source>
</evidence>
<dbReference type="AlphaFoldDB" id="A0AAX3ZP14"/>
<evidence type="ECO:0000259" key="6">
    <source>
        <dbReference type="PROSITE" id="PS50011"/>
    </source>
</evidence>
<dbReference type="SUPFAM" id="SSF50978">
    <property type="entry name" value="WD40 repeat-like"/>
    <property type="match status" value="1"/>
</dbReference>
<dbReference type="InterPro" id="IPR000719">
    <property type="entry name" value="Prot_kinase_dom"/>
</dbReference>
<evidence type="ECO:0000313" key="8">
    <source>
        <dbReference type="Proteomes" id="UP001231701"/>
    </source>
</evidence>
<protein>
    <submittedName>
        <fullName evidence="7">WD40 repeat domain-containing serine/threonine-protein kinase</fullName>
    </submittedName>
</protein>
<dbReference type="SMART" id="SM00220">
    <property type="entry name" value="S_TKc"/>
    <property type="match status" value="1"/>
</dbReference>
<dbReference type="Gene3D" id="3.30.200.20">
    <property type="entry name" value="Phosphorylase Kinase, domain 1"/>
    <property type="match status" value="1"/>
</dbReference>
<feature type="domain" description="Protein kinase" evidence="6">
    <location>
        <begin position="16"/>
        <end position="267"/>
    </location>
</feature>
<keyword evidence="2" id="KW-0547">Nucleotide-binding</keyword>
<dbReference type="Pfam" id="PF00400">
    <property type="entry name" value="WD40"/>
    <property type="match status" value="1"/>
</dbReference>
<evidence type="ECO:0000256" key="1">
    <source>
        <dbReference type="ARBA" id="ARBA00022679"/>
    </source>
</evidence>